<evidence type="ECO:0000313" key="1">
    <source>
        <dbReference type="EMBL" id="MCI74513.1"/>
    </source>
</evidence>
<comment type="caution">
    <text evidence="1">The sequence shown here is derived from an EMBL/GenBank/DDBJ whole genome shotgun (WGS) entry which is preliminary data.</text>
</comment>
<sequence>GQVRGAGRGVTISNYFGRAARSTPNTNVTEKLSQLETKLRADFEEKLAVERQLIQKTMMETLKSIGF</sequence>
<feature type="non-terminal residue" evidence="1">
    <location>
        <position position="1"/>
    </location>
</feature>
<dbReference type="GO" id="GO:0006508">
    <property type="term" value="P:proteolysis"/>
    <property type="evidence" value="ECO:0007669"/>
    <property type="project" value="UniProtKB-KW"/>
</dbReference>
<name>A0A392ULK6_9FABA</name>
<reference evidence="1 2" key="1">
    <citation type="journal article" date="2018" name="Front. Plant Sci.">
        <title>Red Clover (Trifolium pratense) and Zigzag Clover (T. medium) - A Picture of Genomic Similarities and Differences.</title>
        <authorList>
            <person name="Dluhosova J."/>
            <person name="Istvanek J."/>
            <person name="Nedelnik J."/>
            <person name="Repkova J."/>
        </authorList>
    </citation>
    <scope>NUCLEOTIDE SEQUENCE [LARGE SCALE GENOMIC DNA]</scope>
    <source>
        <strain evidence="2">cv. 10/8</strain>
        <tissue evidence="1">Leaf</tissue>
    </source>
</reference>
<protein>
    <submittedName>
        <fullName evidence="1">Ulp1 protease family carboxy-terminal domain protein</fullName>
    </submittedName>
</protein>
<dbReference type="EMBL" id="LXQA010862476">
    <property type="protein sequence ID" value="MCI74513.1"/>
    <property type="molecule type" value="Genomic_DNA"/>
</dbReference>
<keyword evidence="2" id="KW-1185">Reference proteome</keyword>
<keyword evidence="1" id="KW-0645">Protease</keyword>
<dbReference type="GO" id="GO:0008233">
    <property type="term" value="F:peptidase activity"/>
    <property type="evidence" value="ECO:0007669"/>
    <property type="project" value="UniProtKB-KW"/>
</dbReference>
<keyword evidence="1" id="KW-0378">Hydrolase</keyword>
<dbReference type="AlphaFoldDB" id="A0A392ULK6"/>
<evidence type="ECO:0000313" key="2">
    <source>
        <dbReference type="Proteomes" id="UP000265520"/>
    </source>
</evidence>
<organism evidence="1 2">
    <name type="scientific">Trifolium medium</name>
    <dbReference type="NCBI Taxonomy" id="97028"/>
    <lineage>
        <taxon>Eukaryota</taxon>
        <taxon>Viridiplantae</taxon>
        <taxon>Streptophyta</taxon>
        <taxon>Embryophyta</taxon>
        <taxon>Tracheophyta</taxon>
        <taxon>Spermatophyta</taxon>
        <taxon>Magnoliopsida</taxon>
        <taxon>eudicotyledons</taxon>
        <taxon>Gunneridae</taxon>
        <taxon>Pentapetalae</taxon>
        <taxon>rosids</taxon>
        <taxon>fabids</taxon>
        <taxon>Fabales</taxon>
        <taxon>Fabaceae</taxon>
        <taxon>Papilionoideae</taxon>
        <taxon>50 kb inversion clade</taxon>
        <taxon>NPAAA clade</taxon>
        <taxon>Hologalegina</taxon>
        <taxon>IRL clade</taxon>
        <taxon>Trifolieae</taxon>
        <taxon>Trifolium</taxon>
    </lineage>
</organism>
<dbReference type="Proteomes" id="UP000265520">
    <property type="component" value="Unassembled WGS sequence"/>
</dbReference>
<proteinExistence type="predicted"/>
<accession>A0A392ULK6</accession>